<accession>A0AAW0C8E6</accession>
<feature type="compositionally biased region" description="Acidic residues" evidence="1">
    <location>
        <begin position="1"/>
        <end position="11"/>
    </location>
</feature>
<dbReference type="GO" id="GO:0032784">
    <property type="term" value="P:regulation of DNA-templated transcription elongation"/>
    <property type="evidence" value="ECO:0007669"/>
    <property type="project" value="InterPro"/>
</dbReference>
<dbReference type="GO" id="GO:0003729">
    <property type="term" value="F:mRNA binding"/>
    <property type="evidence" value="ECO:0007669"/>
    <property type="project" value="TreeGrafter"/>
</dbReference>
<sequence length="1028" mass="114430">MTDPSADDDQWWEDHYAQDTQDTMESASKYEATALGYLELYGDEEDDHDNTAMDEDVPPTILNPPSSPGALASQQSIPATTSTKLLEPPPTQNLEREDTDEVSIPRDVMKFFDLEALDGEDEIDEPPTAEDQDFIDDKQATEEGASNQSAFRPLNLDDSENPDEIVRNLRSRYSAVRARLPEDSGFSAPPNLPNAFQNLHLVPTIHDPELYRVKVNPGCEYAFIHWLYSLVPDNSTNPLLLSAFYRPDTRGWVYVETLNRKTLQWALQNQRVKLCDLVPVADRVALLQVPSSHLHPGWAKLQNAGIYNGDIGLVRSVHSDPALVYVVPRYHAFGDETVDSRGNKIRPPRRPFTMNRRWAGAASRPNTRVNRAARVAVSDGSTFEDGLSSVFFRASQLEQRGIRPSESDLEFFRAARVRDLDEADPEFPSLALHEGERFVIPDGRSWSFVDRKGKKGTSTSGTAGDILAIKDVNGERMAACRDHWYEDDDFKIIPVRFMSRSQMNHPLTLRLFDRVLLVGGLVGRGRTGRVVSIDSDGIVDLYLTSSLADESSSSADQVPFEMCDLAICFIPGDWVDVVRGKHNGLKGLIVGFRSRGIAEVFLPPISTEDIGNLIQVPFYALKHSRPEEPQFVQWSASLPAPIDYNSDSLSQEIHSAKESSFATVLEQGSALRHCFAQELLRQDAKLRHKVALAMKTGREFFGQQVRVVGGASGDKKAFVGDAFKGQTGQVVGGTLAQRSPYQNSSQQESLEETVDRVLRGEKHIWRGAMMHVQLEGPTPRRVQVAIDHLQDTNTRLPLLSSAHVPWTGPPRAVTPPPPPEEAVWLDTLTPRDPKEQMELDARKAEQFGTWLCQPALAGKRLDVQVDVSVVPAHWAQKWPKKLASSHGETGYVVMKQSFDPKRKKALAKIGVMASNLHCPVENLKPMRTLFVPHIHAGRESISERAVRVVVIGPDVAGNNQHLGQYARVMPLKSQLKDAVQVRFALPEGGIGMFPLFSLCRALNRRPAGEKDMVSRFSLSDPTLNVDDI</sequence>
<dbReference type="InterPro" id="IPR039659">
    <property type="entry name" value="SPT5"/>
</dbReference>
<dbReference type="AlphaFoldDB" id="A0AAW0C8E6"/>
<dbReference type="Gene3D" id="3.30.70.940">
    <property type="entry name" value="NusG, N-terminal domain"/>
    <property type="match status" value="1"/>
</dbReference>
<keyword evidence="3" id="KW-1185">Reference proteome</keyword>
<dbReference type="GO" id="GO:0032044">
    <property type="term" value="C:DSIF complex"/>
    <property type="evidence" value="ECO:0007669"/>
    <property type="project" value="TreeGrafter"/>
</dbReference>
<comment type="caution">
    <text evidence="2">The sequence shown here is derived from an EMBL/GenBank/DDBJ whole genome shotgun (WGS) entry which is preliminary data.</text>
</comment>
<dbReference type="InterPro" id="IPR036735">
    <property type="entry name" value="NGN_dom_sf"/>
</dbReference>
<evidence type="ECO:0000256" key="1">
    <source>
        <dbReference type="SAM" id="MobiDB-lite"/>
    </source>
</evidence>
<name>A0AAW0C8E6_9AGAR</name>
<proteinExistence type="predicted"/>
<organism evidence="2 3">
    <name type="scientific">Favolaschia claudopus</name>
    <dbReference type="NCBI Taxonomy" id="2862362"/>
    <lineage>
        <taxon>Eukaryota</taxon>
        <taxon>Fungi</taxon>
        <taxon>Dikarya</taxon>
        <taxon>Basidiomycota</taxon>
        <taxon>Agaricomycotina</taxon>
        <taxon>Agaricomycetes</taxon>
        <taxon>Agaricomycetidae</taxon>
        <taxon>Agaricales</taxon>
        <taxon>Marasmiineae</taxon>
        <taxon>Mycenaceae</taxon>
        <taxon>Favolaschia</taxon>
    </lineage>
</organism>
<dbReference type="EMBL" id="JAWWNJ010000020">
    <property type="protein sequence ID" value="KAK7034882.1"/>
    <property type="molecule type" value="Genomic_DNA"/>
</dbReference>
<feature type="region of interest" description="Disordered" evidence="1">
    <location>
        <begin position="141"/>
        <end position="161"/>
    </location>
</feature>
<dbReference type="GO" id="GO:0006368">
    <property type="term" value="P:transcription elongation by RNA polymerase II"/>
    <property type="evidence" value="ECO:0007669"/>
    <property type="project" value="TreeGrafter"/>
</dbReference>
<dbReference type="PANTHER" id="PTHR11125:SF7">
    <property type="entry name" value="TRANSCRIPTION ELONGATION FACTOR SPT5"/>
    <property type="match status" value="1"/>
</dbReference>
<dbReference type="Proteomes" id="UP001362999">
    <property type="component" value="Unassembled WGS sequence"/>
</dbReference>
<protein>
    <submittedName>
        <fullName evidence="2">Uncharacterized protein</fullName>
    </submittedName>
</protein>
<feature type="compositionally biased region" description="Acidic residues" evidence="1">
    <location>
        <begin position="41"/>
        <end position="57"/>
    </location>
</feature>
<feature type="compositionally biased region" description="Polar residues" evidence="1">
    <location>
        <begin position="72"/>
        <end position="84"/>
    </location>
</feature>
<evidence type="ECO:0000313" key="3">
    <source>
        <dbReference type="Proteomes" id="UP001362999"/>
    </source>
</evidence>
<dbReference type="PANTHER" id="PTHR11125">
    <property type="entry name" value="SUPPRESSOR OF TY 5"/>
    <property type="match status" value="1"/>
</dbReference>
<gene>
    <name evidence="2" type="ORF">R3P38DRAFT_3184315</name>
</gene>
<evidence type="ECO:0000313" key="2">
    <source>
        <dbReference type="EMBL" id="KAK7034882.1"/>
    </source>
</evidence>
<reference evidence="2 3" key="1">
    <citation type="journal article" date="2024" name="J Genomics">
        <title>Draft genome sequencing and assembly of Favolaschia claudopus CIRM-BRFM 2984 isolated from oak limbs.</title>
        <authorList>
            <person name="Navarro D."/>
            <person name="Drula E."/>
            <person name="Chaduli D."/>
            <person name="Cazenave R."/>
            <person name="Ahrendt S."/>
            <person name="Wang J."/>
            <person name="Lipzen A."/>
            <person name="Daum C."/>
            <person name="Barry K."/>
            <person name="Grigoriev I.V."/>
            <person name="Favel A."/>
            <person name="Rosso M.N."/>
            <person name="Martin F."/>
        </authorList>
    </citation>
    <scope>NUCLEOTIDE SEQUENCE [LARGE SCALE GENOMIC DNA]</scope>
    <source>
        <strain evidence="2 3">CIRM-BRFM 2984</strain>
    </source>
</reference>
<dbReference type="GO" id="GO:0006357">
    <property type="term" value="P:regulation of transcription by RNA polymerase II"/>
    <property type="evidence" value="ECO:0007669"/>
    <property type="project" value="InterPro"/>
</dbReference>
<feature type="region of interest" description="Disordered" evidence="1">
    <location>
        <begin position="1"/>
        <end position="99"/>
    </location>
</feature>